<dbReference type="InterPro" id="IPR029065">
    <property type="entry name" value="Enolase_C-like"/>
</dbReference>
<dbReference type="AlphaFoldDB" id="W2RIR1"/>
<dbReference type="PANTHER" id="PTHR48080">
    <property type="entry name" value="D-GALACTONATE DEHYDRATASE-RELATED"/>
    <property type="match status" value="1"/>
</dbReference>
<dbReference type="HOGENOM" id="CLU_030273_3_2_1"/>
<dbReference type="GO" id="GO:0046872">
    <property type="term" value="F:metal ion binding"/>
    <property type="evidence" value="ECO:0007669"/>
    <property type="project" value="UniProtKB-KW"/>
</dbReference>
<dbReference type="SUPFAM" id="SSF51604">
    <property type="entry name" value="Enolase C-terminal domain-like"/>
    <property type="match status" value="1"/>
</dbReference>
<dbReference type="eggNOG" id="ENOG502QRWW">
    <property type="taxonomic scope" value="Eukaryota"/>
</dbReference>
<name>W2RIR1_CYPE1</name>
<keyword evidence="7" id="KW-1185">Reference proteome</keyword>
<dbReference type="VEuPathDB" id="FungiDB:HMPREF1541_08502"/>
<feature type="domain" description="Mandelate racemase/muconate lactonizing enzyme C-terminal" evidence="5">
    <location>
        <begin position="146"/>
        <end position="248"/>
    </location>
</feature>
<evidence type="ECO:0000313" key="7">
    <source>
        <dbReference type="Proteomes" id="UP000030752"/>
    </source>
</evidence>
<protein>
    <recommendedName>
        <fullName evidence="5">Mandelate racemase/muconate lactonizing enzyme C-terminal domain-containing protein</fullName>
    </recommendedName>
</protein>
<accession>W2RIR1</accession>
<dbReference type="Pfam" id="PF02746">
    <property type="entry name" value="MR_MLE_N"/>
    <property type="match status" value="1"/>
</dbReference>
<keyword evidence="3" id="KW-0460">Magnesium</keyword>
<comment type="cofactor">
    <cofactor evidence="1">
        <name>Mg(2+)</name>
        <dbReference type="ChEBI" id="CHEBI:18420"/>
    </cofactor>
</comment>
<keyword evidence="2" id="KW-0479">Metal-binding</keyword>
<dbReference type="InParanoid" id="W2RIR1"/>
<dbReference type="InterPro" id="IPR029017">
    <property type="entry name" value="Enolase-like_N"/>
</dbReference>
<evidence type="ECO:0000256" key="2">
    <source>
        <dbReference type="ARBA" id="ARBA00022723"/>
    </source>
</evidence>
<dbReference type="SFLD" id="SFLDG00179">
    <property type="entry name" value="mandelate_racemase"/>
    <property type="match status" value="1"/>
</dbReference>
<dbReference type="STRING" id="1220924.W2RIR1"/>
<evidence type="ECO:0000313" key="6">
    <source>
        <dbReference type="EMBL" id="ETN36225.1"/>
    </source>
</evidence>
<dbReference type="NCBIfam" id="NF010624">
    <property type="entry name" value="PRK14017.1"/>
    <property type="match status" value="1"/>
</dbReference>
<proteinExistence type="predicted"/>
<dbReference type="RefSeq" id="XP_008721043.1">
    <property type="nucleotide sequence ID" value="XM_008722821.1"/>
</dbReference>
<dbReference type="PROSITE" id="PS00908">
    <property type="entry name" value="MR_MLE_1"/>
    <property type="match status" value="1"/>
</dbReference>
<dbReference type="InterPro" id="IPR023592">
    <property type="entry name" value="Galactonate_deHydtase"/>
</dbReference>
<dbReference type="GO" id="GO:0009063">
    <property type="term" value="P:amino acid catabolic process"/>
    <property type="evidence" value="ECO:0007669"/>
    <property type="project" value="InterPro"/>
</dbReference>
<dbReference type="SMART" id="SM00922">
    <property type="entry name" value="MR_MLE"/>
    <property type="match status" value="1"/>
</dbReference>
<keyword evidence="4" id="KW-0456">Lyase</keyword>
<evidence type="ECO:0000256" key="1">
    <source>
        <dbReference type="ARBA" id="ARBA00001946"/>
    </source>
</evidence>
<dbReference type="InterPro" id="IPR013341">
    <property type="entry name" value="Mandelate_racemase_N_dom"/>
</dbReference>
<evidence type="ECO:0000256" key="3">
    <source>
        <dbReference type="ARBA" id="ARBA00022842"/>
    </source>
</evidence>
<dbReference type="CDD" id="cd03325">
    <property type="entry name" value="D-galactonate_dehydratase"/>
    <property type="match status" value="1"/>
</dbReference>
<dbReference type="GO" id="GO:0008869">
    <property type="term" value="F:galactonate dehydratase activity"/>
    <property type="evidence" value="ECO:0007669"/>
    <property type="project" value="InterPro"/>
</dbReference>
<dbReference type="OrthoDB" id="2579025at2759"/>
<dbReference type="Gene3D" id="3.20.20.120">
    <property type="entry name" value="Enolase-like C-terminal domain"/>
    <property type="match status" value="1"/>
</dbReference>
<evidence type="ECO:0000256" key="4">
    <source>
        <dbReference type="ARBA" id="ARBA00023239"/>
    </source>
</evidence>
<organism evidence="6 7">
    <name type="scientific">Cyphellophora europaea (strain CBS 101466)</name>
    <name type="common">Phialophora europaea</name>
    <dbReference type="NCBI Taxonomy" id="1220924"/>
    <lineage>
        <taxon>Eukaryota</taxon>
        <taxon>Fungi</taxon>
        <taxon>Dikarya</taxon>
        <taxon>Ascomycota</taxon>
        <taxon>Pezizomycotina</taxon>
        <taxon>Eurotiomycetes</taxon>
        <taxon>Chaetothyriomycetidae</taxon>
        <taxon>Chaetothyriales</taxon>
        <taxon>Cyphellophoraceae</taxon>
        <taxon>Cyphellophora</taxon>
    </lineage>
</organism>
<dbReference type="PANTHER" id="PTHR48080:SF2">
    <property type="entry name" value="D-GALACTONATE DEHYDRATASE"/>
    <property type="match status" value="1"/>
</dbReference>
<dbReference type="GeneID" id="19975841"/>
<dbReference type="EMBL" id="KB822725">
    <property type="protein sequence ID" value="ETN36225.1"/>
    <property type="molecule type" value="Genomic_DNA"/>
</dbReference>
<evidence type="ECO:0000259" key="5">
    <source>
        <dbReference type="SMART" id="SM00922"/>
    </source>
</evidence>
<dbReference type="Proteomes" id="UP000030752">
    <property type="component" value="Unassembled WGS sequence"/>
</dbReference>
<dbReference type="SUPFAM" id="SSF54826">
    <property type="entry name" value="Enolase N-terminal domain-like"/>
    <property type="match status" value="1"/>
</dbReference>
<dbReference type="SFLD" id="SFLDF00003">
    <property type="entry name" value="D-galactonate_dehydratase"/>
    <property type="match status" value="1"/>
</dbReference>
<dbReference type="Gene3D" id="3.30.390.10">
    <property type="entry name" value="Enolase-like, N-terminal domain"/>
    <property type="match status" value="1"/>
</dbReference>
<dbReference type="GO" id="GO:0034194">
    <property type="term" value="P:D-galactonate catabolic process"/>
    <property type="evidence" value="ECO:0007669"/>
    <property type="project" value="InterPro"/>
</dbReference>
<dbReference type="Pfam" id="PF13378">
    <property type="entry name" value="MR_MLE_C"/>
    <property type="match status" value="1"/>
</dbReference>
<sequence length="403" mass="44860">MAANGVEQKLALHHKGSNDPLPRIKTIEWFRVKPRWLFVKITDESGGYGWGEATLEGHDKAVEGALSEMADRLAGYVADDIEHIWQTFWRLGFYRGGPVFMSALSGIDIALWDLKARRLNVPIYQLLGGKVRNKVQVYAWIGGDRPADVEVAAKARIAQGLRCVKMNATEDVCWLDSPAVLDSTVERLKQVKALGLDAGLDFHGRLHKSMAKQLARALEPHRPLFIEEPLLVEHPEALKQLAGMTTIPIAFGERIYTRWDAKRFLEDACVDVLQPDIAHAGGISETKKIAQLAETYDVAIAPHCPLGPIALAASMQVAISIPNFVIQEMSLGMHYNTEAGEEDLMTYVKDPKVFDIEDGYIKVLTGPGLGIEVDEEAVRRIAKDTGYWQCKEFYGPDGSIREW</sequence>
<dbReference type="SFLD" id="SFLDS00001">
    <property type="entry name" value="Enolase"/>
    <property type="match status" value="1"/>
</dbReference>
<gene>
    <name evidence="6" type="ORF">HMPREF1541_08502</name>
</gene>
<dbReference type="InterPro" id="IPR013342">
    <property type="entry name" value="Mandelate_racemase_C"/>
</dbReference>
<reference evidence="6 7" key="1">
    <citation type="submission" date="2013-03" db="EMBL/GenBank/DDBJ databases">
        <title>The Genome Sequence of Phialophora europaea CBS 101466.</title>
        <authorList>
            <consortium name="The Broad Institute Genomics Platform"/>
            <person name="Cuomo C."/>
            <person name="de Hoog S."/>
            <person name="Gorbushina A."/>
            <person name="Walker B."/>
            <person name="Young S.K."/>
            <person name="Zeng Q."/>
            <person name="Gargeya S."/>
            <person name="Fitzgerald M."/>
            <person name="Haas B."/>
            <person name="Abouelleil A."/>
            <person name="Allen A.W."/>
            <person name="Alvarado L."/>
            <person name="Arachchi H.M."/>
            <person name="Berlin A.M."/>
            <person name="Chapman S.B."/>
            <person name="Gainer-Dewar J."/>
            <person name="Goldberg J."/>
            <person name="Griggs A."/>
            <person name="Gujja S."/>
            <person name="Hansen M."/>
            <person name="Howarth C."/>
            <person name="Imamovic A."/>
            <person name="Ireland A."/>
            <person name="Larimer J."/>
            <person name="McCowan C."/>
            <person name="Murphy C."/>
            <person name="Pearson M."/>
            <person name="Poon T.W."/>
            <person name="Priest M."/>
            <person name="Roberts A."/>
            <person name="Saif S."/>
            <person name="Shea T."/>
            <person name="Sisk P."/>
            <person name="Sykes S."/>
            <person name="Wortman J."/>
            <person name="Nusbaum C."/>
            <person name="Birren B."/>
        </authorList>
    </citation>
    <scope>NUCLEOTIDE SEQUENCE [LARGE SCALE GENOMIC DNA]</scope>
    <source>
        <strain evidence="6 7">CBS 101466</strain>
    </source>
</reference>
<dbReference type="InterPro" id="IPR034593">
    <property type="entry name" value="DgoD-like"/>
</dbReference>
<dbReference type="InterPro" id="IPR018110">
    <property type="entry name" value="Mandel_Rmase/mucon_lact_enz_CS"/>
</dbReference>
<dbReference type="InterPro" id="IPR036849">
    <property type="entry name" value="Enolase-like_C_sf"/>
</dbReference>